<gene>
    <name evidence="1" type="ORF">GLOTRDRAFT_108904</name>
</gene>
<dbReference type="eggNOG" id="ENOG502SCBB">
    <property type="taxonomic scope" value="Eukaryota"/>
</dbReference>
<dbReference type="KEGG" id="gtr:GLOTRDRAFT_108904"/>
<dbReference type="InterPro" id="IPR035992">
    <property type="entry name" value="Ricin_B-like_lectins"/>
</dbReference>
<dbReference type="SUPFAM" id="SSF50370">
    <property type="entry name" value="Ricin B-like lectins"/>
    <property type="match status" value="1"/>
</dbReference>
<dbReference type="RefSeq" id="XP_007860765.1">
    <property type="nucleotide sequence ID" value="XM_007862574.1"/>
</dbReference>
<dbReference type="CDD" id="cd00161">
    <property type="entry name" value="beta-trefoil_Ricin-like"/>
    <property type="match status" value="1"/>
</dbReference>
<evidence type="ECO:0000313" key="1">
    <source>
        <dbReference type="EMBL" id="EPQ60331.1"/>
    </source>
</evidence>
<dbReference type="OrthoDB" id="9895617at2759"/>
<dbReference type="Proteomes" id="UP000030669">
    <property type="component" value="Unassembled WGS sequence"/>
</dbReference>
<dbReference type="GeneID" id="19298956"/>
<keyword evidence="2" id="KW-1185">Reference proteome</keyword>
<dbReference type="AlphaFoldDB" id="S7QKM3"/>
<evidence type="ECO:0000313" key="2">
    <source>
        <dbReference type="Proteomes" id="UP000030669"/>
    </source>
</evidence>
<dbReference type="OMA" id="RWIVESL"/>
<proteinExistence type="predicted"/>
<reference evidence="1 2" key="1">
    <citation type="journal article" date="2012" name="Science">
        <title>The Paleozoic origin of enzymatic lignin decomposition reconstructed from 31 fungal genomes.</title>
        <authorList>
            <person name="Floudas D."/>
            <person name="Binder M."/>
            <person name="Riley R."/>
            <person name="Barry K."/>
            <person name="Blanchette R.A."/>
            <person name="Henrissat B."/>
            <person name="Martinez A.T."/>
            <person name="Otillar R."/>
            <person name="Spatafora J.W."/>
            <person name="Yadav J.S."/>
            <person name="Aerts A."/>
            <person name="Benoit I."/>
            <person name="Boyd A."/>
            <person name="Carlson A."/>
            <person name="Copeland A."/>
            <person name="Coutinho P.M."/>
            <person name="de Vries R.P."/>
            <person name="Ferreira P."/>
            <person name="Findley K."/>
            <person name="Foster B."/>
            <person name="Gaskell J."/>
            <person name="Glotzer D."/>
            <person name="Gorecki P."/>
            <person name="Heitman J."/>
            <person name="Hesse C."/>
            <person name="Hori C."/>
            <person name="Igarashi K."/>
            <person name="Jurgens J.A."/>
            <person name="Kallen N."/>
            <person name="Kersten P."/>
            <person name="Kohler A."/>
            <person name="Kuees U."/>
            <person name="Kumar T.K.A."/>
            <person name="Kuo A."/>
            <person name="LaButti K."/>
            <person name="Larrondo L.F."/>
            <person name="Lindquist E."/>
            <person name="Ling A."/>
            <person name="Lombard V."/>
            <person name="Lucas S."/>
            <person name="Lundell T."/>
            <person name="Martin R."/>
            <person name="McLaughlin D.J."/>
            <person name="Morgenstern I."/>
            <person name="Morin E."/>
            <person name="Murat C."/>
            <person name="Nagy L.G."/>
            <person name="Nolan M."/>
            <person name="Ohm R.A."/>
            <person name="Patyshakuliyeva A."/>
            <person name="Rokas A."/>
            <person name="Ruiz-Duenas F.J."/>
            <person name="Sabat G."/>
            <person name="Salamov A."/>
            <person name="Samejima M."/>
            <person name="Schmutz J."/>
            <person name="Slot J.C."/>
            <person name="St John F."/>
            <person name="Stenlid J."/>
            <person name="Sun H."/>
            <person name="Sun S."/>
            <person name="Syed K."/>
            <person name="Tsang A."/>
            <person name="Wiebenga A."/>
            <person name="Young D."/>
            <person name="Pisabarro A."/>
            <person name="Eastwood D.C."/>
            <person name="Martin F."/>
            <person name="Cullen D."/>
            <person name="Grigoriev I.V."/>
            <person name="Hibbett D.S."/>
        </authorList>
    </citation>
    <scope>NUCLEOTIDE SEQUENCE [LARGE SCALE GENOMIC DNA]</scope>
    <source>
        <strain evidence="1 2">ATCC 11539</strain>
    </source>
</reference>
<protein>
    <submittedName>
        <fullName evidence="1">Uncharacterized protein</fullName>
    </submittedName>
</protein>
<sequence>MQLTQNSLETYGFPQGFFVIKSLASGRLLDVEASTSDDSTEVILYPEQETSLVDSLRDPLHDNQVFGIDPSGALFSRSSGHALDVEDGRLVLRHRRPITHPFPNAYSHPLPQFIYSPENKEISVTFDTDPAYPPPNASQNRASVAEAWRYKRYLLSSIPMRKPKTLMDNASAFLTSAISTPLSFLSGNRNIESSPDEIFGTGLDLREDEILEQDRGEEGEVDDSPDPLRRVRVLGVTDATDSGLGMKAMLRRKWEVIPLREARKKVVTPRRASAGVTA</sequence>
<dbReference type="Gene3D" id="2.80.10.50">
    <property type="match status" value="1"/>
</dbReference>
<accession>S7QKM3</accession>
<dbReference type="EMBL" id="KB469296">
    <property type="protein sequence ID" value="EPQ60331.1"/>
    <property type="molecule type" value="Genomic_DNA"/>
</dbReference>
<name>S7QKM3_GLOTA</name>
<dbReference type="HOGENOM" id="CLU_066671_0_0_1"/>
<organism evidence="1 2">
    <name type="scientific">Gloeophyllum trabeum (strain ATCC 11539 / FP-39264 / Madison 617)</name>
    <name type="common">Brown rot fungus</name>
    <dbReference type="NCBI Taxonomy" id="670483"/>
    <lineage>
        <taxon>Eukaryota</taxon>
        <taxon>Fungi</taxon>
        <taxon>Dikarya</taxon>
        <taxon>Basidiomycota</taxon>
        <taxon>Agaricomycotina</taxon>
        <taxon>Agaricomycetes</taxon>
        <taxon>Gloeophyllales</taxon>
        <taxon>Gloeophyllaceae</taxon>
        <taxon>Gloeophyllum</taxon>
    </lineage>
</organism>
<dbReference type="STRING" id="670483.S7QKM3"/>